<evidence type="ECO:0000259" key="1">
    <source>
        <dbReference type="Pfam" id="PF01381"/>
    </source>
</evidence>
<dbReference type="KEGG" id="lsa:LCA_0590"/>
<dbReference type="STRING" id="314315.LCA_0590"/>
<dbReference type="EMBL" id="CR936503">
    <property type="protein sequence ID" value="CAI54894.1"/>
    <property type="molecule type" value="Genomic_DNA"/>
</dbReference>
<dbReference type="GO" id="GO:0003677">
    <property type="term" value="F:DNA binding"/>
    <property type="evidence" value="ECO:0007669"/>
    <property type="project" value="InterPro"/>
</dbReference>
<dbReference type="AlphaFoldDB" id="Q38Y35"/>
<dbReference type="Gene3D" id="1.10.260.40">
    <property type="entry name" value="lambda repressor-like DNA-binding domains"/>
    <property type="match status" value="1"/>
</dbReference>
<dbReference type="RefSeq" id="WP_011374299.1">
    <property type="nucleotide sequence ID" value="NC_007576.1"/>
</dbReference>
<feature type="domain" description="HTH cro/C1-type" evidence="1">
    <location>
        <begin position="17"/>
        <end position="59"/>
    </location>
</feature>
<keyword evidence="3" id="KW-1185">Reference proteome</keyword>
<protein>
    <submittedName>
        <fullName evidence="2">Hypothetical prophage lsa1 protein</fullName>
    </submittedName>
</protein>
<dbReference type="SUPFAM" id="SSF47413">
    <property type="entry name" value="lambda repressor-like DNA-binding domains"/>
    <property type="match status" value="1"/>
</dbReference>
<organism evidence="2 3">
    <name type="scientific">Latilactobacillus sakei subsp. sakei (strain 23K)</name>
    <name type="common">Lactobacillus sakei subsp. sakei</name>
    <dbReference type="NCBI Taxonomy" id="314315"/>
    <lineage>
        <taxon>Bacteria</taxon>
        <taxon>Bacillati</taxon>
        <taxon>Bacillota</taxon>
        <taxon>Bacilli</taxon>
        <taxon>Lactobacillales</taxon>
        <taxon>Lactobacillaceae</taxon>
        <taxon>Latilactobacillus</taxon>
    </lineage>
</organism>
<name>Q38Y35_LATSS</name>
<dbReference type="Pfam" id="PF01381">
    <property type="entry name" value="HTH_3"/>
    <property type="match status" value="1"/>
</dbReference>
<accession>Q38Y35</accession>
<reference evidence="3" key="1">
    <citation type="journal article" date="2005" name="Nat. Biotechnol.">
        <title>The complete genome sequence of the meat-borne lactic acid bacterium Lactobacillus sakei 23K.</title>
        <authorList>
            <person name="Chaillou S."/>
            <person name="Champomier-Verges M.-C."/>
            <person name="Cornet M."/>
            <person name="Crutz-Le Coq A.-M."/>
            <person name="Dudez A.-M."/>
            <person name="Martin V."/>
            <person name="Beaufils S."/>
            <person name="Darbon-Rongere E."/>
            <person name="Bossy R."/>
            <person name="Loux V."/>
            <person name="Zagorec M."/>
        </authorList>
    </citation>
    <scope>NUCLEOTIDE SEQUENCE [LARGE SCALE GENOMIC DNA]</scope>
    <source>
        <strain evidence="3">23K</strain>
    </source>
</reference>
<dbReference type="InterPro" id="IPR010982">
    <property type="entry name" value="Lambda_DNA-bd_dom_sf"/>
</dbReference>
<proteinExistence type="predicted"/>
<sequence length="63" mass="7449">MKYIQITQDFRNDLISKKAMLTVQGLAKRTEVNRWTVSDILNGRRSQVKQDTYKKLVSFIEED</sequence>
<dbReference type="HOGENOM" id="CLU_2880317_0_0_9"/>
<dbReference type="Proteomes" id="UP000002707">
    <property type="component" value="Chromosome"/>
</dbReference>
<gene>
    <name evidence="2" type="ordered locus">LCA_0590</name>
</gene>
<dbReference type="OrthoDB" id="2315165at2"/>
<dbReference type="InterPro" id="IPR001387">
    <property type="entry name" value="Cro/C1-type_HTH"/>
</dbReference>
<evidence type="ECO:0000313" key="3">
    <source>
        <dbReference type="Proteomes" id="UP000002707"/>
    </source>
</evidence>
<evidence type="ECO:0000313" key="2">
    <source>
        <dbReference type="EMBL" id="CAI54894.1"/>
    </source>
</evidence>